<keyword evidence="1" id="KW-0973">c-di-GMP</keyword>
<keyword evidence="2" id="KW-0547">Nucleotide-binding</keyword>
<dbReference type="InterPro" id="IPR009875">
    <property type="entry name" value="PilZ_domain"/>
</dbReference>
<feature type="domain" description="PilZ" evidence="4">
    <location>
        <begin position="122"/>
        <end position="213"/>
    </location>
</feature>
<dbReference type="RefSeq" id="WP_195809406.1">
    <property type="nucleotide sequence ID" value="NZ_CP064795.1"/>
</dbReference>
<dbReference type="Pfam" id="PF12945">
    <property type="entry name" value="PilZNR"/>
    <property type="match status" value="1"/>
</dbReference>
<feature type="domain" description="Type III secretion system flagellar brake protein YcgR PilZN" evidence="5">
    <location>
        <begin position="14"/>
        <end position="104"/>
    </location>
</feature>
<dbReference type="SUPFAM" id="SSF141371">
    <property type="entry name" value="PilZ domain-like"/>
    <property type="match status" value="2"/>
</dbReference>
<name>A0A7S9HBP9_9ALTE</name>
<dbReference type="InterPro" id="IPR012349">
    <property type="entry name" value="Split_barrel_FMN-bd"/>
</dbReference>
<reference evidence="6 7" key="1">
    <citation type="submission" date="2020-11" db="EMBL/GenBank/DDBJ databases">
        <title>Complete genome sequence for Salinimonas sp. strain G2-b.</title>
        <authorList>
            <person name="Park S.-J."/>
        </authorList>
    </citation>
    <scope>NUCLEOTIDE SEQUENCE [LARGE SCALE GENOMIC DNA]</scope>
    <source>
        <strain evidence="6 7">G2-b</strain>
    </source>
</reference>
<dbReference type="Pfam" id="PF07238">
    <property type="entry name" value="PilZ"/>
    <property type="match status" value="1"/>
</dbReference>
<evidence type="ECO:0000313" key="7">
    <source>
        <dbReference type="Proteomes" id="UP000595095"/>
    </source>
</evidence>
<accession>A0A7S9HBP9</accession>
<evidence type="ECO:0000256" key="3">
    <source>
        <dbReference type="ARBA" id="ARBA00023143"/>
    </source>
</evidence>
<keyword evidence="3" id="KW-0975">Bacterial flagellum</keyword>
<evidence type="ECO:0000256" key="2">
    <source>
        <dbReference type="ARBA" id="ARBA00022741"/>
    </source>
</evidence>
<organism evidence="6 7">
    <name type="scientific">Salinimonas marina</name>
    <dbReference type="NCBI Taxonomy" id="2785918"/>
    <lineage>
        <taxon>Bacteria</taxon>
        <taxon>Pseudomonadati</taxon>
        <taxon>Pseudomonadota</taxon>
        <taxon>Gammaproteobacteria</taxon>
        <taxon>Alteromonadales</taxon>
        <taxon>Alteromonadaceae</taxon>
        <taxon>Alteromonas/Salinimonas group</taxon>
        <taxon>Salinimonas</taxon>
    </lineage>
</organism>
<evidence type="ECO:0000259" key="5">
    <source>
        <dbReference type="Pfam" id="PF12945"/>
    </source>
</evidence>
<evidence type="ECO:0000259" key="4">
    <source>
        <dbReference type="Pfam" id="PF07238"/>
    </source>
</evidence>
<dbReference type="InterPro" id="IPR009926">
    <property type="entry name" value="T3SS_YcgR_PilZN"/>
</dbReference>
<evidence type="ECO:0000313" key="6">
    <source>
        <dbReference type="EMBL" id="QPG04310.1"/>
    </source>
</evidence>
<dbReference type="GO" id="GO:0035438">
    <property type="term" value="F:cyclic-di-GMP binding"/>
    <property type="evidence" value="ECO:0007669"/>
    <property type="project" value="InterPro"/>
</dbReference>
<evidence type="ECO:0000256" key="1">
    <source>
        <dbReference type="ARBA" id="ARBA00022636"/>
    </source>
</evidence>
<protein>
    <submittedName>
        <fullName evidence="6">Flagellar brake protein</fullName>
    </submittedName>
</protein>
<dbReference type="EMBL" id="CP064795">
    <property type="protein sequence ID" value="QPG04310.1"/>
    <property type="molecule type" value="Genomic_DNA"/>
</dbReference>
<proteinExistence type="predicted"/>
<keyword evidence="6" id="KW-0282">Flagellum</keyword>
<gene>
    <name evidence="6" type="ORF">IT774_08425</name>
</gene>
<keyword evidence="6" id="KW-0969">Cilium</keyword>
<dbReference type="Gene3D" id="2.40.10.220">
    <property type="entry name" value="predicted glycosyltransferase like domains"/>
    <property type="match status" value="1"/>
</dbReference>
<dbReference type="AlphaFoldDB" id="A0A7S9HBP9"/>
<dbReference type="Gene3D" id="2.30.110.10">
    <property type="entry name" value="Electron Transport, Fmn-binding Protein, Chain A"/>
    <property type="match status" value="1"/>
</dbReference>
<dbReference type="KEGG" id="smaa:IT774_08425"/>
<keyword evidence="6" id="KW-0966">Cell projection</keyword>
<dbReference type="Proteomes" id="UP000595095">
    <property type="component" value="Chromosome"/>
</dbReference>
<sequence>MLSDSDIALLKALQPGTTVDVQITTPTAPKRLKTHYIGLDMDHAVLFSVPNNNKWGAVRDLLLTDNTLVVRYVLEGMQGKVIAFKVKILRFLQHPVPMLITSFPERIESQGLRVEERGQLGIAVAIVEDEKSLIPASIVDLTSKGCRLGVLVEQEHEPIEVNEMLTFRCKLDGKSVNIIALVKNYTQENRYLFYGLQFESGQQAVETMLQRYSLYHN</sequence>
<keyword evidence="7" id="KW-1185">Reference proteome</keyword>